<dbReference type="GO" id="GO:0016887">
    <property type="term" value="F:ATP hydrolysis activity"/>
    <property type="evidence" value="ECO:0007669"/>
    <property type="project" value="InterPro"/>
</dbReference>
<dbReference type="EMBL" id="CP011391">
    <property type="protein sequence ID" value="AMK55204.1"/>
    <property type="molecule type" value="Genomic_DNA"/>
</dbReference>
<evidence type="ECO:0000313" key="2">
    <source>
        <dbReference type="EMBL" id="AMK55204.1"/>
    </source>
</evidence>
<dbReference type="GeneID" id="78478668"/>
<evidence type="ECO:0000313" key="5">
    <source>
        <dbReference type="Proteomes" id="UP000186758"/>
    </source>
</evidence>
<dbReference type="AlphaFoldDB" id="A0A140DX27"/>
<feature type="domain" description="ATPase AAA-type core" evidence="1">
    <location>
        <begin position="50"/>
        <end position="397"/>
    </location>
</feature>
<gene>
    <name evidence="2" type="ORF">AALO17_20700</name>
    <name evidence="3" type="ORF">BO223_08375</name>
</gene>
<dbReference type="InterPro" id="IPR003959">
    <property type="entry name" value="ATPase_AAA_core"/>
</dbReference>
<evidence type="ECO:0000313" key="4">
    <source>
        <dbReference type="Proteomes" id="UP000069771"/>
    </source>
</evidence>
<dbReference type="OrthoDB" id="9809324at2"/>
<dbReference type="Gene3D" id="3.40.50.300">
    <property type="entry name" value="P-loop containing nucleotide triphosphate hydrolases"/>
    <property type="match status" value="1"/>
</dbReference>
<proteinExistence type="predicted"/>
<name>A0A140DX27_9FIRM</name>
<keyword evidence="4" id="KW-1185">Reference proteome</keyword>
<dbReference type="InterPro" id="IPR027417">
    <property type="entry name" value="P-loop_NTPase"/>
</dbReference>
<reference evidence="2 4" key="1">
    <citation type="journal article" date="2016" name="Gut Pathog.">
        <title>Whole genome sequencing of "Faecalibaculum rodentium" ALO17, isolated from C57BL/6J laboratory mouse feces.</title>
        <authorList>
            <person name="Lim S."/>
            <person name="Chang D.H."/>
            <person name="Ahn S."/>
            <person name="Kim B.C."/>
        </authorList>
    </citation>
    <scope>NUCLEOTIDE SEQUENCE [LARGE SCALE GENOMIC DNA]</scope>
    <source>
        <strain evidence="2 4">Alo17</strain>
    </source>
</reference>
<dbReference type="Proteomes" id="UP000186758">
    <property type="component" value="Unassembled WGS sequence"/>
</dbReference>
<dbReference type="EMBL" id="MPJZ01000070">
    <property type="protein sequence ID" value="OLU44415.1"/>
    <property type="molecule type" value="Genomic_DNA"/>
</dbReference>
<sequence length="460" mass="53360">MLKQFNFKNFLSFDEDEGRTNELSLIGSRVRRHPEQTIKAGDVSLLKAALIYGANGSGKSNLIKAIQFMKACVLRGVPADTAGLYDRTSRRNQNMPSYFEMEILLDGICYCYGFELLLASGSVLCEWLIRKNTSGETVLFERSTDKGTFRVGGELEQSNTKDTLGKYLEDFQTDQDILLLHVMNRTLKSVLKRNEKLRVFEDLFLWYARDLNVIWPETSFTNYFQLIEHNPTSALESWLQAFDTGITRIDHRKVTYDQISSRLRPEEAQVFRKALDESRTRCHKDPAMKAQALFRTRNDMYLCHLTAETEKFVQLVFVHQGKEGDVEFTLADESEGTIRILDLLDVLLSEEEKVFVIDELDRCLHPNLVYRFVKLFLRKSGCRSQLICTTHESALLDFDLVRRDEIWFINKNREGNSHLYSMEEYNERFDKVIEKAYREGRYGGVPVFHSVFPFEGEEPG</sequence>
<dbReference type="SUPFAM" id="SSF52540">
    <property type="entry name" value="P-loop containing nucleoside triphosphate hydrolases"/>
    <property type="match status" value="1"/>
</dbReference>
<reference evidence="3 5" key="2">
    <citation type="submission" date="2016-11" db="EMBL/GenBank/DDBJ databases">
        <title>Description of two novel members of the family Erysipelotrichaceae: Ileibacterium lipovorans gen. nov., sp. nov. and Dubosiella newyorkensis, gen. nov., sp. nov.</title>
        <authorList>
            <person name="Cox L.M."/>
            <person name="Sohn J."/>
            <person name="Tyrrell K.L."/>
            <person name="Citron D.M."/>
            <person name="Lawson P.A."/>
            <person name="Patel N.B."/>
            <person name="Iizumi T."/>
            <person name="Perez-Perez G.I."/>
            <person name="Goldstein E.J."/>
            <person name="Blaser M.J."/>
        </authorList>
    </citation>
    <scope>NUCLEOTIDE SEQUENCE [LARGE SCALE GENOMIC DNA]</scope>
    <source>
        <strain evidence="3 5">NYU-BL-K8</strain>
    </source>
</reference>
<dbReference type="KEGG" id="fro:AALO17_20700"/>
<evidence type="ECO:0000313" key="3">
    <source>
        <dbReference type="EMBL" id="OLU44415.1"/>
    </source>
</evidence>
<protein>
    <recommendedName>
        <fullName evidence="1">ATPase AAA-type core domain-containing protein</fullName>
    </recommendedName>
</protein>
<organism evidence="2 4">
    <name type="scientific">Faecalibaculum rodentium</name>
    <dbReference type="NCBI Taxonomy" id="1702221"/>
    <lineage>
        <taxon>Bacteria</taxon>
        <taxon>Bacillati</taxon>
        <taxon>Bacillota</taxon>
        <taxon>Erysipelotrichia</taxon>
        <taxon>Erysipelotrichales</taxon>
        <taxon>Erysipelotrichaceae</taxon>
        <taxon>Faecalibaculum</taxon>
    </lineage>
</organism>
<dbReference type="STRING" id="1702221.AALO17_20700"/>
<dbReference type="Pfam" id="PF13304">
    <property type="entry name" value="AAA_21"/>
    <property type="match status" value="1"/>
</dbReference>
<dbReference type="Proteomes" id="UP000069771">
    <property type="component" value="Chromosome"/>
</dbReference>
<dbReference type="PANTHER" id="PTHR40396:SF1">
    <property type="entry name" value="ATPASE AAA-TYPE CORE DOMAIN-CONTAINING PROTEIN"/>
    <property type="match status" value="1"/>
</dbReference>
<dbReference type="PANTHER" id="PTHR40396">
    <property type="entry name" value="ATPASE-LIKE PROTEIN"/>
    <property type="match status" value="1"/>
</dbReference>
<accession>A0A140DX27</accession>
<dbReference type="RefSeq" id="WP_067558585.1">
    <property type="nucleotide sequence ID" value="NZ_CAMTMS010000019.1"/>
</dbReference>
<evidence type="ECO:0000259" key="1">
    <source>
        <dbReference type="Pfam" id="PF13304"/>
    </source>
</evidence>
<dbReference type="GO" id="GO:0005524">
    <property type="term" value="F:ATP binding"/>
    <property type="evidence" value="ECO:0007669"/>
    <property type="project" value="InterPro"/>
</dbReference>
<dbReference type="PATRIC" id="fig|1702221.3.peg.2014"/>